<evidence type="ECO:0000313" key="2">
    <source>
        <dbReference type="EMBL" id="AEI88690.1"/>
    </source>
</evidence>
<proteinExistence type="predicted"/>
<dbReference type="InterPro" id="IPR028994">
    <property type="entry name" value="Integrin_alpha_N"/>
</dbReference>
<sequence>MDFIIGAPSGNGAPGKAYAVFGKYSFSSPLKLFDLNGTNGFVIRDIAGPDGTGSSVSSAGDINRGR</sequence>
<gene>
    <name evidence="2" type="ordered locus">midi_00380</name>
</gene>
<dbReference type="Gene3D" id="2.130.10.130">
    <property type="entry name" value="Integrin alpha, N-terminal"/>
    <property type="match status" value="1"/>
</dbReference>
<dbReference type="Proteomes" id="UP000006639">
    <property type="component" value="Chromosome"/>
</dbReference>
<accession>F7XVJ1</accession>
<feature type="region of interest" description="Disordered" evidence="1">
    <location>
        <begin position="47"/>
        <end position="66"/>
    </location>
</feature>
<keyword evidence="3" id="KW-1185">Reference proteome</keyword>
<organism evidence="2 3">
    <name type="scientific">Midichloria mitochondrii (strain IricVA)</name>
    <dbReference type="NCBI Taxonomy" id="696127"/>
    <lineage>
        <taxon>Bacteria</taxon>
        <taxon>Pseudomonadati</taxon>
        <taxon>Pseudomonadota</taxon>
        <taxon>Alphaproteobacteria</taxon>
        <taxon>Rickettsiales</taxon>
        <taxon>Candidatus Midichloriaceae</taxon>
        <taxon>Candidatus Midichloria</taxon>
    </lineage>
</organism>
<dbReference type="AlphaFoldDB" id="F7XVJ1"/>
<dbReference type="HOGENOM" id="CLU_2826385_0_0_5"/>
<protein>
    <submittedName>
        <fullName evidence="2">Uncharacterized protein</fullName>
    </submittedName>
</protein>
<evidence type="ECO:0000256" key="1">
    <source>
        <dbReference type="SAM" id="MobiDB-lite"/>
    </source>
</evidence>
<name>F7XVJ1_MIDMI</name>
<dbReference type="RefSeq" id="WP_013950902.1">
    <property type="nucleotide sequence ID" value="NC_015722.1"/>
</dbReference>
<evidence type="ECO:0000313" key="3">
    <source>
        <dbReference type="Proteomes" id="UP000006639"/>
    </source>
</evidence>
<reference evidence="2 3" key="1">
    <citation type="journal article" date="2011" name="Mol. Biol. Evol.">
        <title>Phylogenomic evidence for the presence of a flagellum and cbb3 oxidase in the free-living mitochondrial ancestor.</title>
        <authorList>
            <person name="Sassera D."/>
            <person name="Lo N."/>
            <person name="Epis S."/>
            <person name="D'Auria G."/>
            <person name="Montagna M."/>
            <person name="Comandatore F."/>
            <person name="Horner D."/>
            <person name="Pereto J."/>
            <person name="Luciano A.M."/>
            <person name="Franciosi F."/>
            <person name="Ferri E."/>
            <person name="Crotti E."/>
            <person name="Bazzocchi C."/>
            <person name="Daffonchio D."/>
            <person name="Sacchi L."/>
            <person name="Moya A."/>
            <person name="Latorre A."/>
            <person name="Bandi C."/>
        </authorList>
    </citation>
    <scope>NUCLEOTIDE SEQUENCE [LARGE SCALE GENOMIC DNA]</scope>
    <source>
        <strain evidence="2 3">IricVA</strain>
    </source>
</reference>
<dbReference type="EMBL" id="CP002130">
    <property type="protein sequence ID" value="AEI88690.1"/>
    <property type="molecule type" value="Genomic_DNA"/>
</dbReference>
<dbReference type="STRING" id="696127.midi_00380"/>
<dbReference type="OrthoDB" id="6057489at2"/>
<dbReference type="KEGG" id="mmn:midi_00380"/>